<keyword evidence="5 12" id="KW-1133">Transmembrane helix</keyword>
<keyword evidence="4" id="KW-0479">Metal-binding</keyword>
<dbReference type="AlphaFoldDB" id="A0A5C6CH94"/>
<comment type="caution">
    <text evidence="13">The sequence shown here is derived from an EMBL/GenBank/DDBJ whole genome shotgun (WGS) entry which is preliminary data.</text>
</comment>
<dbReference type="GO" id="GO:0006784">
    <property type="term" value="P:heme A biosynthetic process"/>
    <property type="evidence" value="ECO:0007669"/>
    <property type="project" value="InterPro"/>
</dbReference>
<feature type="transmembrane region" description="Helical" evidence="12">
    <location>
        <begin position="103"/>
        <end position="122"/>
    </location>
</feature>
<dbReference type="Pfam" id="PF02628">
    <property type="entry name" value="COX15-CtaA"/>
    <property type="match status" value="1"/>
</dbReference>
<evidence type="ECO:0000256" key="11">
    <source>
        <dbReference type="ARBA" id="ARBA00023444"/>
    </source>
</evidence>
<dbReference type="InterPro" id="IPR050450">
    <property type="entry name" value="COX15/CtaA_HemeA_synthase"/>
</dbReference>
<dbReference type="GO" id="GO:0016020">
    <property type="term" value="C:membrane"/>
    <property type="evidence" value="ECO:0007669"/>
    <property type="project" value="UniProtKB-SubCell"/>
</dbReference>
<feature type="transmembrane region" description="Helical" evidence="12">
    <location>
        <begin position="283"/>
        <end position="308"/>
    </location>
</feature>
<evidence type="ECO:0000256" key="9">
    <source>
        <dbReference type="ARBA" id="ARBA00023136"/>
    </source>
</evidence>
<dbReference type="PANTHER" id="PTHR35457">
    <property type="entry name" value="HEME A SYNTHASE"/>
    <property type="match status" value="1"/>
</dbReference>
<dbReference type="OrthoDB" id="128939at2"/>
<evidence type="ECO:0000256" key="1">
    <source>
        <dbReference type="ARBA" id="ARBA00004141"/>
    </source>
</evidence>
<evidence type="ECO:0000256" key="7">
    <source>
        <dbReference type="ARBA" id="ARBA00023004"/>
    </source>
</evidence>
<evidence type="ECO:0000256" key="6">
    <source>
        <dbReference type="ARBA" id="ARBA00023002"/>
    </source>
</evidence>
<evidence type="ECO:0000256" key="3">
    <source>
        <dbReference type="ARBA" id="ARBA00022692"/>
    </source>
</evidence>
<feature type="transmembrane region" description="Helical" evidence="12">
    <location>
        <begin position="239"/>
        <end position="263"/>
    </location>
</feature>
<keyword evidence="3 12" id="KW-0812">Transmembrane</keyword>
<feature type="transmembrane region" description="Helical" evidence="12">
    <location>
        <begin position="208"/>
        <end position="227"/>
    </location>
</feature>
<dbReference type="PROSITE" id="PS51257">
    <property type="entry name" value="PROKAR_LIPOPROTEIN"/>
    <property type="match status" value="1"/>
</dbReference>
<keyword evidence="2" id="KW-1003">Cell membrane</keyword>
<protein>
    <submittedName>
        <fullName evidence="13">Cytochrome oxidase assembly protein</fullName>
    </submittedName>
</protein>
<name>A0A5C6CH94_9BACT</name>
<evidence type="ECO:0000256" key="8">
    <source>
        <dbReference type="ARBA" id="ARBA00023133"/>
    </source>
</evidence>
<feature type="transmembrane region" description="Helical" evidence="12">
    <location>
        <begin position="168"/>
        <end position="188"/>
    </location>
</feature>
<evidence type="ECO:0000256" key="10">
    <source>
        <dbReference type="ARBA" id="ARBA00023157"/>
    </source>
</evidence>
<dbReference type="InterPro" id="IPR003780">
    <property type="entry name" value="COX15/CtaA_fam"/>
</dbReference>
<evidence type="ECO:0000256" key="2">
    <source>
        <dbReference type="ARBA" id="ARBA00022475"/>
    </source>
</evidence>
<dbReference type="GO" id="GO:0016491">
    <property type="term" value="F:oxidoreductase activity"/>
    <property type="evidence" value="ECO:0007669"/>
    <property type="project" value="UniProtKB-KW"/>
</dbReference>
<evidence type="ECO:0000256" key="4">
    <source>
        <dbReference type="ARBA" id="ARBA00022723"/>
    </source>
</evidence>
<evidence type="ECO:0000256" key="12">
    <source>
        <dbReference type="SAM" id="Phobius"/>
    </source>
</evidence>
<proteinExistence type="predicted"/>
<dbReference type="RefSeq" id="WP_146452064.1">
    <property type="nucleotide sequence ID" value="NZ_SJPS01000006.1"/>
</dbReference>
<keyword evidence="7" id="KW-0408">Iron</keyword>
<dbReference type="PANTHER" id="PTHR35457:SF1">
    <property type="entry name" value="HEME A SYNTHASE"/>
    <property type="match status" value="1"/>
</dbReference>
<keyword evidence="14" id="KW-1185">Reference proteome</keyword>
<feature type="transmembrane region" description="Helical" evidence="12">
    <location>
        <begin position="12"/>
        <end position="31"/>
    </location>
</feature>
<keyword evidence="8" id="KW-0350">Heme biosynthesis</keyword>
<dbReference type="EMBL" id="SJPS01000006">
    <property type="protein sequence ID" value="TWU23562.1"/>
    <property type="molecule type" value="Genomic_DNA"/>
</dbReference>
<dbReference type="GO" id="GO:0046872">
    <property type="term" value="F:metal ion binding"/>
    <property type="evidence" value="ECO:0007669"/>
    <property type="project" value="UniProtKB-KW"/>
</dbReference>
<evidence type="ECO:0000313" key="14">
    <source>
        <dbReference type="Proteomes" id="UP000318437"/>
    </source>
</evidence>
<sequence>MITNRKTRSPLVHLWAWLLACATFPLIWWGGLVTTTGAGMAFRDWLTSDGYLMPFYPWLSSTGDKFIEHGHRLLGMIVGLLAIGLVGITWAKESRYWVRIFSLAILVGVIIQGALGGMRVVFDERTLALIHGCTGPLFFAMCVAMVVITSRWWCDVEPLESSPREWKYLRLAALTTILAYMQLIAGAVVRHSPHLVGQSASAVFQAAVYLHVLLAVAIVVHGVLLIWQANRCKQPIGRCWLLGALIGVQIVLGGSTWIVKYGLPRWASRMFGELTFANTADNAFQAVVVTSHVAVGSLILVTSLALALRVARQLRIGVPETVGSSTSRMGVVL</sequence>
<organism evidence="13 14">
    <name type="scientific">Bythopirellula polymerisocia</name>
    <dbReference type="NCBI Taxonomy" id="2528003"/>
    <lineage>
        <taxon>Bacteria</taxon>
        <taxon>Pseudomonadati</taxon>
        <taxon>Planctomycetota</taxon>
        <taxon>Planctomycetia</taxon>
        <taxon>Pirellulales</taxon>
        <taxon>Lacipirellulaceae</taxon>
        <taxon>Bythopirellula</taxon>
    </lineage>
</organism>
<comment type="pathway">
    <text evidence="11">Porphyrin-containing compound metabolism.</text>
</comment>
<reference evidence="13 14" key="1">
    <citation type="submission" date="2019-02" db="EMBL/GenBank/DDBJ databases">
        <title>Deep-cultivation of Planctomycetes and their phenomic and genomic characterization uncovers novel biology.</title>
        <authorList>
            <person name="Wiegand S."/>
            <person name="Jogler M."/>
            <person name="Boedeker C."/>
            <person name="Pinto D."/>
            <person name="Vollmers J."/>
            <person name="Rivas-Marin E."/>
            <person name="Kohn T."/>
            <person name="Peeters S.H."/>
            <person name="Heuer A."/>
            <person name="Rast P."/>
            <person name="Oberbeckmann S."/>
            <person name="Bunk B."/>
            <person name="Jeske O."/>
            <person name="Meyerdierks A."/>
            <person name="Storesund J.E."/>
            <person name="Kallscheuer N."/>
            <person name="Luecker S."/>
            <person name="Lage O.M."/>
            <person name="Pohl T."/>
            <person name="Merkel B.J."/>
            <person name="Hornburger P."/>
            <person name="Mueller R.-W."/>
            <person name="Bruemmer F."/>
            <person name="Labrenz M."/>
            <person name="Spormann A.M."/>
            <person name="Op Den Camp H."/>
            <person name="Overmann J."/>
            <person name="Amann R."/>
            <person name="Jetten M.S.M."/>
            <person name="Mascher T."/>
            <person name="Medema M.H."/>
            <person name="Devos D.P."/>
            <person name="Kaster A.-K."/>
            <person name="Ovreas L."/>
            <person name="Rohde M."/>
            <person name="Galperin M.Y."/>
            <person name="Jogler C."/>
        </authorList>
    </citation>
    <scope>NUCLEOTIDE SEQUENCE [LARGE SCALE GENOMIC DNA]</scope>
    <source>
        <strain evidence="13 14">Pla144</strain>
    </source>
</reference>
<feature type="transmembrane region" description="Helical" evidence="12">
    <location>
        <begin position="73"/>
        <end position="91"/>
    </location>
</feature>
<keyword evidence="9 12" id="KW-0472">Membrane</keyword>
<evidence type="ECO:0000313" key="13">
    <source>
        <dbReference type="EMBL" id="TWU23562.1"/>
    </source>
</evidence>
<dbReference type="Proteomes" id="UP000318437">
    <property type="component" value="Unassembled WGS sequence"/>
</dbReference>
<keyword evidence="10" id="KW-1015">Disulfide bond</keyword>
<comment type="subcellular location">
    <subcellularLocation>
        <location evidence="1">Membrane</location>
        <topology evidence="1">Multi-pass membrane protein</topology>
    </subcellularLocation>
</comment>
<accession>A0A5C6CH94</accession>
<evidence type="ECO:0000256" key="5">
    <source>
        <dbReference type="ARBA" id="ARBA00022989"/>
    </source>
</evidence>
<feature type="transmembrane region" description="Helical" evidence="12">
    <location>
        <begin position="128"/>
        <end position="148"/>
    </location>
</feature>
<gene>
    <name evidence="13" type="ORF">Pla144_37370</name>
</gene>
<keyword evidence="6" id="KW-0560">Oxidoreductase</keyword>